<sequence length="193" mass="22171">MLKHLRSAGIKKTFGFSCASLFQLVFCLVFEQKNWYRLLKSNQSINYPAKDAVYRFLNHSKFAWRRFLLFLSANAIQKVSDLTDHHRPKVLIVDDSSFYRQRSKTVELLARCFDLDHASQKCDSIRGFACNARLVGSTFMPIDLSLLSSKKAQINGINAQIDKRCSGYKRRVGALQTAPEQIPSMIERALKWC</sequence>
<organism evidence="2 3">
    <name type="scientific">Sporolactobacillus inulinus</name>
    <dbReference type="NCBI Taxonomy" id="2078"/>
    <lineage>
        <taxon>Bacteria</taxon>
        <taxon>Bacillati</taxon>
        <taxon>Bacillota</taxon>
        <taxon>Bacilli</taxon>
        <taxon>Bacillales</taxon>
        <taxon>Sporolactobacillaceae</taxon>
        <taxon>Sporolactobacillus</taxon>
    </lineage>
</organism>
<feature type="domain" description="Transposase IS701-like DDE" evidence="1">
    <location>
        <begin position="49"/>
        <end position="191"/>
    </location>
</feature>
<dbReference type="SUPFAM" id="SSF53098">
    <property type="entry name" value="Ribonuclease H-like"/>
    <property type="match status" value="1"/>
</dbReference>
<dbReference type="EMBL" id="BEXB01000037">
    <property type="protein sequence ID" value="GAY77989.1"/>
    <property type="molecule type" value="Genomic_DNA"/>
</dbReference>
<protein>
    <recommendedName>
        <fullName evidence="1">Transposase IS701-like DDE domain-containing protein</fullName>
    </recommendedName>
</protein>
<dbReference type="InterPro" id="IPR038721">
    <property type="entry name" value="IS701-like_DDE_dom"/>
</dbReference>
<dbReference type="RefSeq" id="WP_373865435.1">
    <property type="nucleotide sequence ID" value="NZ_BEXB01000037.1"/>
</dbReference>
<name>A0A4Y1ZG37_9BACL</name>
<dbReference type="Pfam" id="PF13546">
    <property type="entry name" value="DDE_5"/>
    <property type="match status" value="1"/>
</dbReference>
<accession>A0A4Y1ZG37</accession>
<dbReference type="AlphaFoldDB" id="A0A4Y1ZG37"/>
<reference evidence="2 3" key="1">
    <citation type="submission" date="2017-11" db="EMBL/GenBank/DDBJ databases">
        <title>Draft Genome Sequence of Sporolactobacillus inulinus NBRC 111894 Isolated from Koso, a Japanese Sugar-Vegetable Fermented Beverage.</title>
        <authorList>
            <person name="Chiou T.Y."/>
            <person name="Oshima K."/>
            <person name="Suda W."/>
            <person name="Hattori M."/>
            <person name="Takahashi T."/>
        </authorList>
    </citation>
    <scope>NUCLEOTIDE SEQUENCE [LARGE SCALE GENOMIC DNA]</scope>
    <source>
        <strain evidence="2 3">NBRC111894</strain>
    </source>
</reference>
<gene>
    <name evidence="2" type="ORF">NBRC111894_3543</name>
</gene>
<evidence type="ECO:0000259" key="1">
    <source>
        <dbReference type="Pfam" id="PF13546"/>
    </source>
</evidence>
<evidence type="ECO:0000313" key="3">
    <source>
        <dbReference type="Proteomes" id="UP000319716"/>
    </source>
</evidence>
<dbReference type="Proteomes" id="UP000319716">
    <property type="component" value="Unassembled WGS sequence"/>
</dbReference>
<dbReference type="InterPro" id="IPR012337">
    <property type="entry name" value="RNaseH-like_sf"/>
</dbReference>
<proteinExistence type="predicted"/>
<comment type="caution">
    <text evidence="2">The sequence shown here is derived from an EMBL/GenBank/DDBJ whole genome shotgun (WGS) entry which is preliminary data.</text>
</comment>
<evidence type="ECO:0000313" key="2">
    <source>
        <dbReference type="EMBL" id="GAY77989.1"/>
    </source>
</evidence>